<dbReference type="RefSeq" id="WP_074082766.1">
    <property type="nucleotide sequence ID" value="NZ_LVWI01000048.1"/>
</dbReference>
<gene>
    <name evidence="2" type="ORF">A3844_17965</name>
</gene>
<dbReference type="EMBL" id="LVWI01000048">
    <property type="protein sequence ID" value="OKP85136.1"/>
    <property type="molecule type" value="Genomic_DNA"/>
</dbReference>
<evidence type="ECO:0000313" key="3">
    <source>
        <dbReference type="Proteomes" id="UP000186058"/>
    </source>
</evidence>
<dbReference type="InterPro" id="IPR052512">
    <property type="entry name" value="4CMD/NDH-1_regulator"/>
</dbReference>
<dbReference type="Gene3D" id="1.20.1290.10">
    <property type="entry name" value="AhpD-like"/>
    <property type="match status" value="1"/>
</dbReference>
<sequence>MTTERYERGWEKLMEVDGKGGTNVIQSLKDISPDLGRFVIEFAFGDIYPREGLDLRQRQLVTISSLTTLGGCEPQLTVHINAALNVGLSPKEIVEAILHCVPYTGFPRVLNATFVAKEVFKERGIMMQDQQKDSSS</sequence>
<feature type="domain" description="Carboxymuconolactone decarboxylase-like" evidence="1">
    <location>
        <begin position="33"/>
        <end position="118"/>
    </location>
</feature>
<dbReference type="SUPFAM" id="SSF69118">
    <property type="entry name" value="AhpD-like"/>
    <property type="match status" value="1"/>
</dbReference>
<proteinExistence type="predicted"/>
<dbReference type="PANTHER" id="PTHR33570">
    <property type="entry name" value="4-CARBOXYMUCONOLACTONE DECARBOXYLASE FAMILY PROTEIN"/>
    <property type="match status" value="1"/>
</dbReference>
<dbReference type="InterPro" id="IPR003779">
    <property type="entry name" value="CMD-like"/>
</dbReference>
<dbReference type="Proteomes" id="UP000186058">
    <property type="component" value="Unassembled WGS sequence"/>
</dbReference>
<organism evidence="2 3">
    <name type="scientific">Paenibacillus helianthi</name>
    <dbReference type="NCBI Taxonomy" id="1349432"/>
    <lineage>
        <taxon>Bacteria</taxon>
        <taxon>Bacillati</taxon>
        <taxon>Bacillota</taxon>
        <taxon>Bacilli</taxon>
        <taxon>Bacillales</taxon>
        <taxon>Paenibacillaceae</taxon>
        <taxon>Paenibacillus</taxon>
    </lineage>
</organism>
<evidence type="ECO:0000259" key="1">
    <source>
        <dbReference type="Pfam" id="PF02627"/>
    </source>
</evidence>
<comment type="caution">
    <text evidence="2">The sequence shown here is derived from an EMBL/GenBank/DDBJ whole genome shotgun (WGS) entry which is preliminary data.</text>
</comment>
<reference evidence="2 3" key="1">
    <citation type="submission" date="2016-03" db="EMBL/GenBank/DDBJ databases">
        <authorList>
            <person name="Sant'Anna F.H."/>
            <person name="Ambrosini A."/>
            <person name="Souza R."/>
            <person name="Bach E."/>
            <person name="Fernandes G."/>
            <person name="Balsanelli E."/>
            <person name="Baura V.A."/>
            <person name="Souza E.M."/>
            <person name="Passaglia L."/>
        </authorList>
    </citation>
    <scope>NUCLEOTIDE SEQUENCE [LARGE SCALE GENOMIC DNA]</scope>
    <source>
        <strain evidence="2 3">P26E</strain>
    </source>
</reference>
<dbReference type="Pfam" id="PF02627">
    <property type="entry name" value="CMD"/>
    <property type="match status" value="1"/>
</dbReference>
<accession>A0ABX3EKT3</accession>
<name>A0ABX3EKT3_9BACL</name>
<dbReference type="PANTHER" id="PTHR33570:SF10">
    <property type="entry name" value="GAMMA-CARBOXYMUCONOLACTONE DECARBOXYLASE"/>
    <property type="match status" value="1"/>
</dbReference>
<dbReference type="InterPro" id="IPR029032">
    <property type="entry name" value="AhpD-like"/>
</dbReference>
<protein>
    <submittedName>
        <fullName evidence="2">Carboxymuconolactone decarboxylase</fullName>
    </submittedName>
</protein>
<evidence type="ECO:0000313" key="2">
    <source>
        <dbReference type="EMBL" id="OKP85136.1"/>
    </source>
</evidence>
<keyword evidence="3" id="KW-1185">Reference proteome</keyword>